<dbReference type="CDD" id="cd05379">
    <property type="entry name" value="CAP_bacterial"/>
    <property type="match status" value="1"/>
</dbReference>
<dbReference type="PANTHER" id="PTHR31157:SF1">
    <property type="entry name" value="SCP DOMAIN-CONTAINING PROTEIN"/>
    <property type="match status" value="1"/>
</dbReference>
<reference evidence="3 4" key="1">
    <citation type="submission" date="2021-06" db="EMBL/GenBank/DDBJ databases">
        <title>Bacillus sp. RD4P76, an endophyte from a halophyte.</title>
        <authorList>
            <person name="Sun J.-Q."/>
        </authorList>
    </citation>
    <scope>NUCLEOTIDE SEQUENCE [LARGE SCALE GENOMIC DNA]</scope>
    <source>
        <strain evidence="3 4">CGMCC 1.15917</strain>
    </source>
</reference>
<dbReference type="Proteomes" id="UP000784880">
    <property type="component" value="Unassembled WGS sequence"/>
</dbReference>
<name>A0ABS6JFE6_9BACI</name>
<gene>
    <name evidence="3" type="ORF">KS419_09335</name>
</gene>
<proteinExistence type="predicted"/>
<dbReference type="PANTHER" id="PTHR31157">
    <property type="entry name" value="SCP DOMAIN-CONTAINING PROTEIN"/>
    <property type="match status" value="1"/>
</dbReference>
<evidence type="ECO:0000313" key="3">
    <source>
        <dbReference type="EMBL" id="MBU9711939.1"/>
    </source>
</evidence>
<accession>A0ABS6JFE6</accession>
<evidence type="ECO:0000259" key="1">
    <source>
        <dbReference type="Pfam" id="PF00188"/>
    </source>
</evidence>
<dbReference type="EMBL" id="JAHQCS010000088">
    <property type="protein sequence ID" value="MBU9711939.1"/>
    <property type="molecule type" value="Genomic_DNA"/>
</dbReference>
<feature type="domain" description="CAP-associated" evidence="2">
    <location>
        <begin position="94"/>
        <end position="231"/>
    </location>
</feature>
<dbReference type="InterPro" id="IPR014044">
    <property type="entry name" value="CAP_dom"/>
</dbReference>
<evidence type="ECO:0000259" key="2">
    <source>
        <dbReference type="Pfam" id="PF14504"/>
    </source>
</evidence>
<comment type="caution">
    <text evidence="3">The sequence shown here is derived from an EMBL/GenBank/DDBJ whole genome shotgun (WGS) entry which is preliminary data.</text>
</comment>
<feature type="domain" description="SCP" evidence="1">
    <location>
        <begin position="249"/>
        <end position="355"/>
    </location>
</feature>
<organism evidence="3 4">
    <name type="scientific">Evansella tamaricis</name>
    <dbReference type="NCBI Taxonomy" id="2069301"/>
    <lineage>
        <taxon>Bacteria</taxon>
        <taxon>Bacillati</taxon>
        <taxon>Bacillota</taxon>
        <taxon>Bacilli</taxon>
        <taxon>Bacillales</taxon>
        <taxon>Bacillaceae</taxon>
        <taxon>Evansella</taxon>
    </lineage>
</organism>
<evidence type="ECO:0000313" key="4">
    <source>
        <dbReference type="Proteomes" id="UP000784880"/>
    </source>
</evidence>
<protein>
    <submittedName>
        <fullName evidence="3">CAP domain-containing protein</fullName>
    </submittedName>
</protein>
<dbReference type="Pfam" id="PF00188">
    <property type="entry name" value="CAP"/>
    <property type="match status" value="1"/>
</dbReference>
<sequence>MLVFLAYVSKPIWEEPVQQLVPSSIWESIHSTVDLVMENEEIQLTLEHLQKQLYSLFIQPNQSQLELNDRNIEKPPLPLVIPEERLFSIHNIQLGDTRSEVEEKTGASPKRTTINEYGVTWNAYHEDYHNFIMVAYDERDIVLGLYTNQDLIASKTEIQLGSPMELVQEHLGTPESYLRKGFTNYQIDSSEYDMFHLDNSYVTFFYDQHEYHNVTAVKVIDEKLEQGKKKYYTEPSQDLQEGLEYQLFDLTNASRVNHQLPILTWDENVRETSRKHSLDMAENYFFSHNNLDGKTPFERMEEDNIPFNMAGENLAYGQTSSVFAHEGLMNSIGHRENILQKDFRYLGVGVAFNNESHPYYTKKFFNN</sequence>
<dbReference type="Pfam" id="PF14504">
    <property type="entry name" value="CAP_assoc_N"/>
    <property type="match status" value="1"/>
</dbReference>
<keyword evidence="4" id="KW-1185">Reference proteome</keyword>
<dbReference type="InterPro" id="IPR029410">
    <property type="entry name" value="CAP_assoc"/>
</dbReference>